<gene>
    <name evidence="1" type="ORF">V6243_06580</name>
</gene>
<accession>A0ABU9GDD5</accession>
<dbReference type="Proteomes" id="UP001378242">
    <property type="component" value="Unassembled WGS sequence"/>
</dbReference>
<keyword evidence="2" id="KW-1185">Reference proteome</keyword>
<dbReference type="EMBL" id="JBAKAP010000005">
    <property type="protein sequence ID" value="MEL0616493.1"/>
    <property type="molecule type" value="Genomic_DNA"/>
</dbReference>
<sequence>MGLIKNISRAVTSTCHAIDNGAKELDNIAGELEKSSARYLHRNQISRLKDEIKRLQALPDQYDLIINIKEEMLIEYDMYIEVATGDEIKNYIDERRLLEIELTNEKLKKTFIRLNAMKIKILARKSRLAIEQIQALNNLSGKFIKLMDDSNASVVLGSEYAKNIFRKCRDEINNISVLIKKLEMERVTEDIEIYSSGEMKFKISKRDEKPHGRSVYYFDNGSKNKIFSFNDGCLEGLSRCWREDGSLAVEYNFCSDLSSVKIATYTSYGIKVADGEIKNNAGGLRLWLWGGVYIGNIKIKDGRVKRKTAILKILMNPKFIALVCETLKSSEMKIEYKEFIDTVNLFHDFSEEIFSMSKS</sequence>
<dbReference type="Gene3D" id="2.20.110.10">
    <property type="entry name" value="Histone H3 K4-specific methyltransferase SET7/9 N-terminal domain"/>
    <property type="match status" value="1"/>
</dbReference>
<comment type="caution">
    <text evidence="1">The sequence shown here is derived from an EMBL/GenBank/DDBJ whole genome shotgun (WGS) entry which is preliminary data.</text>
</comment>
<dbReference type="SUPFAM" id="SSF82185">
    <property type="entry name" value="Histone H3 K4-specific methyltransferase SET7/9 N-terminal domain"/>
    <property type="match status" value="1"/>
</dbReference>
<evidence type="ECO:0000313" key="2">
    <source>
        <dbReference type="Proteomes" id="UP001378242"/>
    </source>
</evidence>
<reference evidence="1 2" key="1">
    <citation type="submission" date="2024-02" db="EMBL/GenBank/DDBJ databases">
        <title>Bacteria isolated from the canopy kelp, Nereocystis luetkeana.</title>
        <authorList>
            <person name="Pfister C.A."/>
            <person name="Younker I.T."/>
            <person name="Light S.H."/>
        </authorList>
    </citation>
    <scope>NUCLEOTIDE SEQUENCE [LARGE SCALE GENOMIC DNA]</scope>
    <source>
        <strain evidence="1 2">TI.5.07</strain>
    </source>
</reference>
<dbReference type="RefSeq" id="WP_341542179.1">
    <property type="nucleotide sequence ID" value="NZ_JBAKAP010000005.1"/>
</dbReference>
<name>A0ABU9GDD5_COBMA</name>
<evidence type="ECO:0000313" key="1">
    <source>
        <dbReference type="EMBL" id="MEL0616493.1"/>
    </source>
</evidence>
<proteinExistence type="predicted"/>
<protein>
    <submittedName>
        <fullName evidence="1">Uncharacterized protein</fullName>
    </submittedName>
</protein>
<organism evidence="1 2">
    <name type="scientific">Cobetia marina</name>
    <name type="common">Deleya marina</name>
    <dbReference type="NCBI Taxonomy" id="28258"/>
    <lineage>
        <taxon>Bacteria</taxon>
        <taxon>Pseudomonadati</taxon>
        <taxon>Pseudomonadota</taxon>
        <taxon>Gammaproteobacteria</taxon>
        <taxon>Oceanospirillales</taxon>
        <taxon>Halomonadaceae</taxon>
        <taxon>Cobetia</taxon>
    </lineage>
</organism>